<dbReference type="SMART" id="SM00191">
    <property type="entry name" value="Int_alpha"/>
    <property type="match status" value="3"/>
</dbReference>
<dbReference type="Gene3D" id="2.130.10.130">
    <property type="entry name" value="Integrin alpha, N-terminal"/>
    <property type="match status" value="2"/>
</dbReference>
<dbReference type="InterPro" id="IPR013517">
    <property type="entry name" value="FG-GAP"/>
</dbReference>
<feature type="chain" id="PRO_5035266880" description="FG-GAP repeat protein" evidence="5">
    <location>
        <begin position="25"/>
        <end position="1061"/>
    </location>
</feature>
<feature type="compositionally biased region" description="Polar residues" evidence="4">
    <location>
        <begin position="835"/>
        <end position="851"/>
    </location>
</feature>
<evidence type="ECO:0000256" key="3">
    <source>
        <dbReference type="ARBA" id="ARBA00023180"/>
    </source>
</evidence>
<evidence type="ECO:0000256" key="4">
    <source>
        <dbReference type="SAM" id="MobiDB-lite"/>
    </source>
</evidence>
<evidence type="ECO:0000313" key="7">
    <source>
        <dbReference type="Proteomes" id="UP000630887"/>
    </source>
</evidence>
<feature type="region of interest" description="Disordered" evidence="4">
    <location>
        <begin position="835"/>
        <end position="856"/>
    </location>
</feature>
<evidence type="ECO:0000256" key="2">
    <source>
        <dbReference type="ARBA" id="ARBA00022737"/>
    </source>
</evidence>
<keyword evidence="2" id="KW-0677">Repeat</keyword>
<reference evidence="6 7" key="1">
    <citation type="submission" date="2021-01" db="EMBL/GenBank/DDBJ databases">
        <title>Whole genome shotgun sequence of Catellatospora coxensis NBRC 107359.</title>
        <authorList>
            <person name="Komaki H."/>
            <person name="Tamura T."/>
        </authorList>
    </citation>
    <scope>NUCLEOTIDE SEQUENCE [LARGE SCALE GENOMIC DNA]</scope>
    <source>
        <strain evidence="6 7">NBRC 107359</strain>
    </source>
</reference>
<gene>
    <name evidence="6" type="ORF">Cco03nite_53100</name>
</gene>
<keyword evidence="7" id="KW-1185">Reference proteome</keyword>
<dbReference type="SUPFAM" id="SSF69318">
    <property type="entry name" value="Integrin alpha N-terminal domain"/>
    <property type="match status" value="1"/>
</dbReference>
<evidence type="ECO:0000256" key="5">
    <source>
        <dbReference type="SAM" id="SignalP"/>
    </source>
</evidence>
<evidence type="ECO:0008006" key="8">
    <source>
        <dbReference type="Google" id="ProtNLM"/>
    </source>
</evidence>
<sequence length="1061" mass="109022">MRWPLWGLALIVAAQFGAGGVAQAAPEPVTDPAAVPAAAQEPAAPSVSGVFDKDTSVKVAAKSDRGSDTYRNADGSLTKVVSSRPVNYRAKDGYYRPIDTKLVKRSDGRLQMAANSVQVSLAGGAESNPAADLVSVTLEGGQSIAYGVQGAAAVAPTVSGSTATYRELLPNTDVEIMAYESGEKENIVLKSPQAANSWLFPLRLQGVTPRLDADGRVAFLDAKGTAVAWIPRGYMQDSHVELPTGEPTTSDAVSYELVESAGGWALRVTADRAWLADPARAYPVRVDPQITTYTTTDAFVDNDTSTPAGTQNGTSLAVGYDNESAARPYIHFGNFATDLAGRQITAVTLRLWHTWSWDCTTHLPVTVHAVTQNWTDTALGTSTLPGPSINATALGTLTIADNYPACTNTGGDRSKGAWRDVALSTATFTSWATGGANYGLSLRASETDPKSWKRFTSSDFSAGAYEPRLIVTYNDVPQVTARSTTPATSCVTGSGRPAIQTLTPTLSATVADTEGTAQSVTFEWWQVGGSAALGSATKSAVASGSTTSHTLVAGNLAEGGAYQWRVKTSDGLSTSAWSSFCEFSVYTTFPPVAGCQSGVANDFNGDGVKDVAIADPNATVNSLTEAGAVQIVDGASGAVTTLTQDLAEVPGTSEASDRFGYALSVYDANRDGCADLAVGVPYEDGAYSDAGEVQLIFGSPAGLGKSATAPSVSYVQGTGGVPGSQNSGDYFGFSLAGGQTSAGEPFLIIGAPGEDVMVNARLNAEAGLAYYIRGGVAALFDQGSGSGGTPEYDDMFGYAVAASPYHVAVSSPGESRSSSAQYSGQVNVYSHTLTSNVPTRTGSADQDSSGVSDAAESGDTFGKSIALAAYWPTGDSILAVGVPGEDSTAGTDTGMVHQFRMSGTSLTELASHNQDSAGISGGSEAGDLFGEKVALVNTNPTAAPTTSTMLIAIGAPGEELGTTLDAGTIRVFAAGVPTVTNDVPVERGTANLPGTPGERELIGNALGVTGTELYVSSPYRNKAAWAMTWAALAADTVTISKTWTPGTAGIPSGVLFGTQIG</sequence>
<dbReference type="InterPro" id="IPR013519">
    <property type="entry name" value="Int_alpha_beta-p"/>
</dbReference>
<dbReference type="RefSeq" id="WP_203694923.1">
    <property type="nucleotide sequence ID" value="NZ_BAAALC010000066.1"/>
</dbReference>
<keyword evidence="1 5" id="KW-0732">Signal</keyword>
<organism evidence="6 7">
    <name type="scientific">Catellatospora coxensis</name>
    <dbReference type="NCBI Taxonomy" id="310354"/>
    <lineage>
        <taxon>Bacteria</taxon>
        <taxon>Bacillati</taxon>
        <taxon>Actinomycetota</taxon>
        <taxon>Actinomycetes</taxon>
        <taxon>Micromonosporales</taxon>
        <taxon>Micromonosporaceae</taxon>
        <taxon>Catellatospora</taxon>
    </lineage>
</organism>
<dbReference type="EMBL" id="BONI01000050">
    <property type="protein sequence ID" value="GIG08610.1"/>
    <property type="molecule type" value="Genomic_DNA"/>
</dbReference>
<comment type="caution">
    <text evidence="6">The sequence shown here is derived from an EMBL/GenBank/DDBJ whole genome shotgun (WGS) entry which is preliminary data.</text>
</comment>
<keyword evidence="3" id="KW-0325">Glycoprotein</keyword>
<proteinExistence type="predicted"/>
<name>A0A8J3L997_9ACTN</name>
<dbReference type="Pfam" id="PF01839">
    <property type="entry name" value="FG-GAP"/>
    <property type="match status" value="1"/>
</dbReference>
<feature type="signal peptide" evidence="5">
    <location>
        <begin position="1"/>
        <end position="24"/>
    </location>
</feature>
<evidence type="ECO:0000256" key="1">
    <source>
        <dbReference type="ARBA" id="ARBA00022729"/>
    </source>
</evidence>
<dbReference type="Proteomes" id="UP000630887">
    <property type="component" value="Unassembled WGS sequence"/>
</dbReference>
<evidence type="ECO:0000313" key="6">
    <source>
        <dbReference type="EMBL" id="GIG08610.1"/>
    </source>
</evidence>
<dbReference type="PROSITE" id="PS51470">
    <property type="entry name" value="FG_GAP"/>
    <property type="match status" value="1"/>
</dbReference>
<dbReference type="InterPro" id="IPR028994">
    <property type="entry name" value="Integrin_alpha_N"/>
</dbReference>
<accession>A0A8J3L997</accession>
<dbReference type="AlphaFoldDB" id="A0A8J3L997"/>
<protein>
    <recommendedName>
        <fullName evidence="8">FG-GAP repeat protein</fullName>
    </recommendedName>
</protein>